<keyword evidence="3" id="KW-0443">Lipid metabolism</keyword>
<comment type="caution">
    <text evidence="4">The sequence shown here is derived from an EMBL/GenBank/DDBJ whole genome shotgun (WGS) entry which is preliminary data.</text>
</comment>
<accession>A0AA38FVN4</accession>
<evidence type="ECO:0000256" key="3">
    <source>
        <dbReference type="ARBA" id="ARBA00023098"/>
    </source>
</evidence>
<dbReference type="Pfam" id="PF00657">
    <property type="entry name" value="Lipase_GDSL"/>
    <property type="match status" value="1"/>
</dbReference>
<feature type="non-terminal residue" evidence="4">
    <location>
        <position position="1"/>
    </location>
</feature>
<evidence type="ECO:0000313" key="5">
    <source>
        <dbReference type="Proteomes" id="UP000824469"/>
    </source>
</evidence>
<name>A0AA38FVN4_TAXCH</name>
<dbReference type="InterPro" id="IPR001087">
    <property type="entry name" value="GDSL"/>
</dbReference>
<dbReference type="PANTHER" id="PTHR46020">
    <property type="entry name" value="OSJNBB0059K02.9 PROTEIN"/>
    <property type="match status" value="1"/>
</dbReference>
<dbReference type="AlphaFoldDB" id="A0AA38FVN4"/>
<gene>
    <name evidence="4" type="ORF">KI387_026068</name>
</gene>
<dbReference type="OMA" id="RENICIC"/>
<keyword evidence="5" id="KW-1185">Reference proteome</keyword>
<dbReference type="GO" id="GO:0006629">
    <property type="term" value="P:lipid metabolic process"/>
    <property type="evidence" value="ECO:0007669"/>
    <property type="project" value="UniProtKB-KW"/>
</dbReference>
<dbReference type="EMBL" id="JAHRHJ020000006">
    <property type="protein sequence ID" value="KAH9311033.1"/>
    <property type="molecule type" value="Genomic_DNA"/>
</dbReference>
<protein>
    <recommendedName>
        <fullName evidence="6">GDSL esterase/lipase</fullName>
    </recommendedName>
</protein>
<keyword evidence="2" id="KW-0378">Hydrolase</keyword>
<dbReference type="Gene3D" id="3.40.50.1110">
    <property type="entry name" value="SGNH hydrolase"/>
    <property type="match status" value="1"/>
</dbReference>
<evidence type="ECO:0000256" key="2">
    <source>
        <dbReference type="ARBA" id="ARBA00022801"/>
    </source>
</evidence>
<comment type="similarity">
    <text evidence="1">Belongs to the 'GDSL' lipolytic enzyme family.</text>
</comment>
<dbReference type="GO" id="GO:0016788">
    <property type="term" value="F:hydrolase activity, acting on ester bonds"/>
    <property type="evidence" value="ECO:0007669"/>
    <property type="project" value="InterPro"/>
</dbReference>
<dbReference type="InterPro" id="IPR036514">
    <property type="entry name" value="SGNH_hydro_sf"/>
</dbReference>
<sequence length="420" mass="45925">IIQFNVSGGLQKDKMLRSGVVLCTKAAAMGHIEAMRKLDHYLQDGYGVKKIVQEGRKLNTVVIKSSKGSAEKAEALFVFGDSYADTGNHDPYNQTLNTPWRKPYGFTWPGYPAGRYSCGKIQTDFWADILGIPTPISYELLKSHHCKPNTDKIKHGVNFAVGGSGIFRAYGFTTVPEQVQQLKKLISESPGFHSQKLSRSVVLISAVGNDYSALRDSNNGSTEGLVGLVKPVVDGTLEVVKDLYDCGFRNFVVSNVAALGCGPQIGKTSCNSKYDHIVELHGSLLRERVHLLRSNMKGLSLIIPDLVSAINYIFSNPAQYGFVDLFVPCCAAKGGVDMCGEVDKTGRTLFEVCSRVSEKFYWDSVHPTQAGWYTLMSLYSHGAAAAHKEDLSFMEGAPNAIEWVQSLGFLASNISSQSEL</sequence>
<dbReference type="Proteomes" id="UP000824469">
    <property type="component" value="Unassembled WGS sequence"/>
</dbReference>
<proteinExistence type="inferred from homology"/>
<organism evidence="4 5">
    <name type="scientific">Taxus chinensis</name>
    <name type="common">Chinese yew</name>
    <name type="synonym">Taxus wallichiana var. chinensis</name>
    <dbReference type="NCBI Taxonomy" id="29808"/>
    <lineage>
        <taxon>Eukaryota</taxon>
        <taxon>Viridiplantae</taxon>
        <taxon>Streptophyta</taxon>
        <taxon>Embryophyta</taxon>
        <taxon>Tracheophyta</taxon>
        <taxon>Spermatophyta</taxon>
        <taxon>Pinopsida</taxon>
        <taxon>Pinidae</taxon>
        <taxon>Conifers II</taxon>
        <taxon>Cupressales</taxon>
        <taxon>Taxaceae</taxon>
        <taxon>Taxus</taxon>
    </lineage>
</organism>
<evidence type="ECO:0000313" key="4">
    <source>
        <dbReference type="EMBL" id="KAH9311033.1"/>
    </source>
</evidence>
<reference evidence="4 5" key="1">
    <citation type="journal article" date="2021" name="Nat. Plants">
        <title>The Taxus genome provides insights into paclitaxel biosynthesis.</title>
        <authorList>
            <person name="Xiong X."/>
            <person name="Gou J."/>
            <person name="Liao Q."/>
            <person name="Li Y."/>
            <person name="Zhou Q."/>
            <person name="Bi G."/>
            <person name="Li C."/>
            <person name="Du R."/>
            <person name="Wang X."/>
            <person name="Sun T."/>
            <person name="Guo L."/>
            <person name="Liang H."/>
            <person name="Lu P."/>
            <person name="Wu Y."/>
            <person name="Zhang Z."/>
            <person name="Ro D.K."/>
            <person name="Shang Y."/>
            <person name="Huang S."/>
            <person name="Yan J."/>
        </authorList>
    </citation>
    <scope>NUCLEOTIDE SEQUENCE [LARGE SCALE GENOMIC DNA]</scope>
    <source>
        <strain evidence="4">Ta-2019</strain>
    </source>
</reference>
<evidence type="ECO:0000256" key="1">
    <source>
        <dbReference type="ARBA" id="ARBA00008668"/>
    </source>
</evidence>
<dbReference type="PANTHER" id="PTHR46020:SF4">
    <property type="entry name" value="OS04G0650200 PROTEIN"/>
    <property type="match status" value="1"/>
</dbReference>
<evidence type="ECO:0008006" key="6">
    <source>
        <dbReference type="Google" id="ProtNLM"/>
    </source>
</evidence>